<dbReference type="GO" id="GO:0061709">
    <property type="term" value="P:reticulophagy"/>
    <property type="evidence" value="ECO:0007669"/>
    <property type="project" value="TreeGrafter"/>
</dbReference>
<keyword evidence="4" id="KW-1185">Reference proteome</keyword>
<feature type="region of interest" description="Disordered" evidence="1">
    <location>
        <begin position="306"/>
        <end position="348"/>
    </location>
</feature>
<dbReference type="GO" id="GO:0010508">
    <property type="term" value="P:positive regulation of autophagy"/>
    <property type="evidence" value="ECO:0007669"/>
    <property type="project" value="TreeGrafter"/>
</dbReference>
<feature type="compositionally biased region" description="Polar residues" evidence="1">
    <location>
        <begin position="306"/>
        <end position="316"/>
    </location>
</feature>
<dbReference type="GO" id="GO:0005829">
    <property type="term" value="C:cytosol"/>
    <property type="evidence" value="ECO:0007669"/>
    <property type="project" value="TreeGrafter"/>
</dbReference>
<proteinExistence type="predicted"/>
<feature type="compositionally biased region" description="Low complexity" evidence="1">
    <location>
        <begin position="256"/>
        <end position="266"/>
    </location>
</feature>
<dbReference type="GO" id="GO:0005524">
    <property type="term" value="F:ATP binding"/>
    <property type="evidence" value="ECO:0007669"/>
    <property type="project" value="InterPro"/>
</dbReference>
<dbReference type="Pfam" id="PF00069">
    <property type="entry name" value="Pkinase"/>
    <property type="match status" value="2"/>
</dbReference>
<dbReference type="Proteomes" id="UP000233556">
    <property type="component" value="Unassembled WGS sequence"/>
</dbReference>
<feature type="compositionally biased region" description="Low complexity" evidence="1">
    <location>
        <begin position="325"/>
        <end position="339"/>
    </location>
</feature>
<feature type="compositionally biased region" description="Low complexity" evidence="1">
    <location>
        <begin position="199"/>
        <end position="227"/>
    </location>
</feature>
<dbReference type="GO" id="GO:0048671">
    <property type="term" value="P:negative regulation of collateral sprouting"/>
    <property type="evidence" value="ECO:0007669"/>
    <property type="project" value="TreeGrafter"/>
</dbReference>
<protein>
    <recommendedName>
        <fullName evidence="2">Protein kinase domain-containing protein</fullName>
    </recommendedName>
</protein>
<feature type="region of interest" description="Disordered" evidence="1">
    <location>
        <begin position="364"/>
        <end position="414"/>
    </location>
</feature>
<reference evidence="4" key="2">
    <citation type="submission" date="2017-12" db="EMBL/GenBank/DDBJ databases">
        <title>Genome sequence of the Bar-tailed Godwit (Limosa lapponica baueri).</title>
        <authorList>
            <person name="Lima N.C.B."/>
            <person name="Parody-Merino A.M."/>
            <person name="Battley P.F."/>
            <person name="Fidler A.E."/>
            <person name="Prosdocimi F."/>
        </authorList>
    </citation>
    <scope>NUCLEOTIDE SEQUENCE [LARGE SCALE GENOMIC DNA]</scope>
</reference>
<reference evidence="4" key="1">
    <citation type="submission" date="2017-11" db="EMBL/GenBank/DDBJ databases">
        <authorList>
            <person name="Lima N.C."/>
            <person name="Parody-Merino A.M."/>
            <person name="Battley P.F."/>
            <person name="Fidler A.E."/>
            <person name="Prosdocimi F."/>
        </authorList>
    </citation>
    <scope>NUCLEOTIDE SEQUENCE [LARGE SCALE GENOMIC DNA]</scope>
</reference>
<organism evidence="3 4">
    <name type="scientific">Limosa lapponica baueri</name>
    <dbReference type="NCBI Taxonomy" id="1758121"/>
    <lineage>
        <taxon>Eukaryota</taxon>
        <taxon>Metazoa</taxon>
        <taxon>Chordata</taxon>
        <taxon>Craniata</taxon>
        <taxon>Vertebrata</taxon>
        <taxon>Euteleostomi</taxon>
        <taxon>Archelosauria</taxon>
        <taxon>Archosauria</taxon>
        <taxon>Dinosauria</taxon>
        <taxon>Saurischia</taxon>
        <taxon>Theropoda</taxon>
        <taxon>Coelurosauria</taxon>
        <taxon>Aves</taxon>
        <taxon>Neognathae</taxon>
        <taxon>Neoaves</taxon>
        <taxon>Charadriiformes</taxon>
        <taxon>Scolopacidae</taxon>
        <taxon>Limosa</taxon>
    </lineage>
</organism>
<dbReference type="GO" id="GO:0000045">
    <property type="term" value="P:autophagosome assembly"/>
    <property type="evidence" value="ECO:0007669"/>
    <property type="project" value="TreeGrafter"/>
</dbReference>
<dbReference type="PROSITE" id="PS50011">
    <property type="entry name" value="PROTEIN_KINASE_DOM"/>
    <property type="match status" value="1"/>
</dbReference>
<evidence type="ECO:0000313" key="3">
    <source>
        <dbReference type="EMBL" id="PKU40211.1"/>
    </source>
</evidence>
<dbReference type="GO" id="GO:0048675">
    <property type="term" value="P:axon extension"/>
    <property type="evidence" value="ECO:0007669"/>
    <property type="project" value="TreeGrafter"/>
</dbReference>
<dbReference type="AlphaFoldDB" id="A0A2I0U2F4"/>
<dbReference type="EMBL" id="KZ506316">
    <property type="protein sequence ID" value="PKU40211.1"/>
    <property type="molecule type" value="Genomic_DNA"/>
</dbReference>
<dbReference type="GO" id="GO:0034045">
    <property type="term" value="C:phagophore assembly site membrane"/>
    <property type="evidence" value="ECO:0007669"/>
    <property type="project" value="TreeGrafter"/>
</dbReference>
<accession>A0A2I0U2F4</accession>
<dbReference type="GO" id="GO:0042594">
    <property type="term" value="P:response to starvation"/>
    <property type="evidence" value="ECO:0007669"/>
    <property type="project" value="TreeGrafter"/>
</dbReference>
<dbReference type="GO" id="GO:0005776">
    <property type="term" value="C:autophagosome"/>
    <property type="evidence" value="ECO:0007669"/>
    <property type="project" value="TreeGrafter"/>
</dbReference>
<dbReference type="GO" id="GO:0004674">
    <property type="term" value="F:protein serine/threonine kinase activity"/>
    <property type="evidence" value="ECO:0007669"/>
    <property type="project" value="InterPro"/>
</dbReference>
<name>A0A2I0U2F4_LIMLA</name>
<dbReference type="PANTHER" id="PTHR24348">
    <property type="entry name" value="SERINE/THREONINE-PROTEIN KINASE UNC-51-RELATED"/>
    <property type="match status" value="1"/>
</dbReference>
<evidence type="ECO:0000256" key="1">
    <source>
        <dbReference type="SAM" id="MobiDB-lite"/>
    </source>
</evidence>
<dbReference type="GO" id="GO:0034727">
    <property type="term" value="P:piecemeal microautophagy of the nucleus"/>
    <property type="evidence" value="ECO:0007669"/>
    <property type="project" value="TreeGrafter"/>
</dbReference>
<dbReference type="InterPro" id="IPR045269">
    <property type="entry name" value="Atg1-like"/>
</dbReference>
<feature type="compositionally biased region" description="Polar residues" evidence="1">
    <location>
        <begin position="230"/>
        <end position="247"/>
    </location>
</feature>
<gene>
    <name evidence="3" type="ORF">llap_9483</name>
</gene>
<dbReference type="InterPro" id="IPR011009">
    <property type="entry name" value="Kinase-like_dom_sf"/>
</dbReference>
<dbReference type="GO" id="GO:0000422">
    <property type="term" value="P:autophagy of mitochondrion"/>
    <property type="evidence" value="ECO:0007669"/>
    <property type="project" value="TreeGrafter"/>
</dbReference>
<dbReference type="Gene3D" id="3.30.200.20">
    <property type="entry name" value="Phosphorylase Kinase, domain 1"/>
    <property type="match status" value="1"/>
</dbReference>
<feature type="compositionally biased region" description="Low complexity" evidence="1">
    <location>
        <begin position="371"/>
        <end position="385"/>
    </location>
</feature>
<dbReference type="Gene3D" id="1.10.510.10">
    <property type="entry name" value="Transferase(Phosphotransferase) domain 1"/>
    <property type="match status" value="1"/>
</dbReference>
<feature type="region of interest" description="Disordered" evidence="1">
    <location>
        <begin position="198"/>
        <end position="266"/>
    </location>
</feature>
<dbReference type="PANTHER" id="PTHR24348:SF19">
    <property type="entry name" value="SERINE_THREONINE-PROTEIN KINASE ULK1"/>
    <property type="match status" value="1"/>
</dbReference>
<dbReference type="OrthoDB" id="346907at2759"/>
<dbReference type="InterPro" id="IPR000719">
    <property type="entry name" value="Prot_kinase_dom"/>
</dbReference>
<dbReference type="SUPFAM" id="SSF56112">
    <property type="entry name" value="Protein kinase-like (PK-like)"/>
    <property type="match status" value="1"/>
</dbReference>
<feature type="domain" description="Protein kinase" evidence="2">
    <location>
        <begin position="1"/>
        <end position="188"/>
    </location>
</feature>
<evidence type="ECO:0000259" key="2">
    <source>
        <dbReference type="PROSITE" id="PS50011"/>
    </source>
</evidence>
<evidence type="ECO:0000313" key="4">
    <source>
        <dbReference type="Proteomes" id="UP000233556"/>
    </source>
</evidence>
<sequence length="464" mass="50252">MEEGEKPELEVAVKCINKKNLAKSQTLLGKEIKILKELKHENIVALYDFQELANSVYLVMEYCNGGDLADYLHTDFGFARYLQNNMMAATLCGSPMYMAPEVIMSQHYDAKADLWSIGTIIYQCLTGKAPFQASSPQDLRLFYEKNKMLMPNIPRETSSHLRQLLLGLLQRNHKDRMDFDEFFHHPFLDASASMKKSASVPMPSYPSSGSGSSSSSSSTSHLASPPSLGEMQQQLQEKALASPTQDSPGFLHGSKESAGSSSKNSSCDTDDFVMVPAQFSSDLAAEAAGGKPIQDSLMYSGSSLVTSAGLESQGRTPSPSPPYSSSPSPSSRPGQFSSSKYGHSVPIPVPTQIHNYRRIEQNLQSPNQYASPRSGTVRRSSSTSPLGFPKTGASPPYPGEHGSVPSSRKLSFGGAKPFMPSPQVGTIPEQPSQTIIPSSLGAEVRSRIPVAGALVLTFLRYSYV</sequence>